<protein>
    <recommendedName>
        <fullName evidence="12">CRISPR-associated exonuclease Cas4</fullName>
        <ecNumber evidence="12">3.1.12.1</ecNumber>
    </recommendedName>
</protein>
<comment type="similarity">
    <text evidence="12">Belongs to the CRISPR-associated exonuclease Cas4 family.</text>
</comment>
<dbReference type="Gene3D" id="3.90.320.10">
    <property type="match status" value="1"/>
</dbReference>
<feature type="domain" description="DUF83" evidence="13">
    <location>
        <begin position="4"/>
        <end position="162"/>
    </location>
</feature>
<keyword evidence="9 12" id="KW-0411">Iron-sulfur</keyword>
<dbReference type="GO" id="GO:0005524">
    <property type="term" value="F:ATP binding"/>
    <property type="evidence" value="ECO:0007669"/>
    <property type="project" value="UniProtKB-KW"/>
</dbReference>
<dbReference type="PANTHER" id="PTHR37168:SF1">
    <property type="entry name" value="CRISPR-ASSOCIATED EXONUCLEASE CAS4"/>
    <property type="match status" value="1"/>
</dbReference>
<accession>A0A231PZP6</accession>
<dbReference type="GO" id="GO:0046872">
    <property type="term" value="F:metal ion binding"/>
    <property type="evidence" value="ECO:0007669"/>
    <property type="project" value="UniProtKB-KW"/>
</dbReference>
<keyword evidence="5" id="KW-0347">Helicase</keyword>
<comment type="cofactor">
    <cofactor evidence="12">
        <name>Mg(2+)</name>
        <dbReference type="ChEBI" id="CHEBI:18420"/>
    </cofactor>
    <cofactor evidence="12">
        <name>Mn(2+)</name>
        <dbReference type="ChEBI" id="CHEBI:29035"/>
    </cofactor>
    <text evidence="12">Mg(2+) or Mn(2+) required for ssDNA cleavage activity.</text>
</comment>
<gene>
    <name evidence="14" type="ORF">AYP69_06120</name>
</gene>
<dbReference type="AlphaFoldDB" id="A0A231PZP6"/>
<dbReference type="PANTHER" id="PTHR37168">
    <property type="entry name" value="CRISPR-ASSOCIATED EXONUCLEASE CAS4"/>
    <property type="match status" value="1"/>
</dbReference>
<dbReference type="EMBL" id="LUGO01000050">
    <property type="protein sequence ID" value="OXS39971.1"/>
    <property type="molecule type" value="Genomic_DNA"/>
</dbReference>
<evidence type="ECO:0000256" key="8">
    <source>
        <dbReference type="ARBA" id="ARBA00023004"/>
    </source>
</evidence>
<evidence type="ECO:0000256" key="2">
    <source>
        <dbReference type="ARBA" id="ARBA00022723"/>
    </source>
</evidence>
<keyword evidence="1 12" id="KW-0540">Nuclease</keyword>
<dbReference type="GO" id="GO:0051536">
    <property type="term" value="F:iron-sulfur cluster binding"/>
    <property type="evidence" value="ECO:0007669"/>
    <property type="project" value="UniProtKB-KW"/>
</dbReference>
<keyword evidence="8 12" id="KW-0408">Iron</keyword>
<keyword evidence="4 12" id="KW-0378">Hydrolase</keyword>
<sequence>MKITGNMVNYYFVCERKLWLFSHQIQFENESENVKLGKMLDESSYGRNEKHVMLDNVVNLDMLEDWSIIHEIKKTRAIEPAAEWQLKYYMYYLEQKGIQVQKGILDYPRLKQRFEYILTEEDRLKLKEYLDNIKKIVTQKTAPKRIEQSICKSCAYYEYCYI</sequence>
<keyword evidence="7" id="KW-0067">ATP-binding</keyword>
<name>A0A231PZP6_9LACO</name>
<dbReference type="InterPro" id="IPR022765">
    <property type="entry name" value="Dna2/Cas4_DUF83"/>
</dbReference>
<dbReference type="InterPro" id="IPR013343">
    <property type="entry name" value="CRISPR-assoc_prot_Cas4"/>
</dbReference>
<evidence type="ECO:0000256" key="9">
    <source>
        <dbReference type="ARBA" id="ARBA00023014"/>
    </source>
</evidence>
<dbReference type="InterPro" id="IPR011604">
    <property type="entry name" value="PDDEXK-like_dom_sf"/>
</dbReference>
<evidence type="ECO:0000256" key="11">
    <source>
        <dbReference type="ARBA" id="ARBA00023211"/>
    </source>
</evidence>
<dbReference type="RefSeq" id="WP_089144725.1">
    <property type="nucleotide sequence ID" value="NZ_CALVBX010000032.1"/>
</dbReference>
<dbReference type="GO" id="GO:0004527">
    <property type="term" value="F:exonuclease activity"/>
    <property type="evidence" value="ECO:0007669"/>
    <property type="project" value="UniProtKB-KW"/>
</dbReference>
<reference evidence="14 15" key="1">
    <citation type="submission" date="2016-03" db="EMBL/GenBank/DDBJ databases">
        <title>Sequencing of Lactobacillus Species from Commercial Turkeys.</title>
        <authorList>
            <person name="Johnson T.J."/>
            <person name="Youmans B.P."/>
            <person name="Case K.A."/>
        </authorList>
    </citation>
    <scope>NUCLEOTIDE SEQUENCE [LARGE SCALE GENOMIC DNA]</scope>
    <source>
        <strain evidence="14 15">UMNLA1</strain>
    </source>
</reference>
<comment type="cofactor">
    <cofactor evidence="12">
        <name>iron-sulfur cluster</name>
        <dbReference type="ChEBI" id="CHEBI:30408"/>
    </cofactor>
</comment>
<comment type="caution">
    <text evidence="14">The sequence shown here is derived from an EMBL/GenBank/DDBJ whole genome shotgun (WGS) entry which is preliminary data.</text>
</comment>
<dbReference type="NCBIfam" id="TIGR00372">
    <property type="entry name" value="cas4"/>
    <property type="match status" value="1"/>
</dbReference>
<evidence type="ECO:0000256" key="12">
    <source>
        <dbReference type="RuleBase" id="RU365022"/>
    </source>
</evidence>
<dbReference type="GO" id="GO:0004386">
    <property type="term" value="F:helicase activity"/>
    <property type="evidence" value="ECO:0007669"/>
    <property type="project" value="UniProtKB-KW"/>
</dbReference>
<evidence type="ECO:0000313" key="14">
    <source>
        <dbReference type="EMBL" id="OXS39971.1"/>
    </source>
</evidence>
<evidence type="ECO:0000256" key="1">
    <source>
        <dbReference type="ARBA" id="ARBA00022722"/>
    </source>
</evidence>
<evidence type="ECO:0000256" key="10">
    <source>
        <dbReference type="ARBA" id="ARBA00023118"/>
    </source>
</evidence>
<keyword evidence="2 12" id="KW-0479">Metal-binding</keyword>
<comment type="function">
    <text evidence="12">CRISPR (clustered regularly interspaced short palindromic repeat) is an adaptive immune system that provides protection against mobile genetic elements (viruses, transposable elements and conjugative plasmids). CRISPR clusters contain sequences complementary to antecedent mobile elements and target invading nucleic acids. CRISPR clusters are transcribed and processed into CRISPR RNA (crRNA).</text>
</comment>
<evidence type="ECO:0000256" key="7">
    <source>
        <dbReference type="ARBA" id="ARBA00022840"/>
    </source>
</evidence>
<keyword evidence="3" id="KW-0547">Nucleotide-binding</keyword>
<evidence type="ECO:0000256" key="4">
    <source>
        <dbReference type="ARBA" id="ARBA00022801"/>
    </source>
</evidence>
<evidence type="ECO:0000256" key="6">
    <source>
        <dbReference type="ARBA" id="ARBA00022839"/>
    </source>
</evidence>
<keyword evidence="6 12" id="KW-0269">Exonuclease</keyword>
<dbReference type="Pfam" id="PF01930">
    <property type="entry name" value="Cas_Cas4"/>
    <property type="match status" value="1"/>
</dbReference>
<evidence type="ECO:0000256" key="3">
    <source>
        <dbReference type="ARBA" id="ARBA00022741"/>
    </source>
</evidence>
<organism evidence="14 15">
    <name type="scientific">Ligilactobacillus agilis</name>
    <dbReference type="NCBI Taxonomy" id="1601"/>
    <lineage>
        <taxon>Bacteria</taxon>
        <taxon>Bacillati</taxon>
        <taxon>Bacillota</taxon>
        <taxon>Bacilli</taxon>
        <taxon>Lactobacillales</taxon>
        <taxon>Lactobacillaceae</taxon>
        <taxon>Ligilactobacillus</taxon>
    </lineage>
</organism>
<evidence type="ECO:0000259" key="13">
    <source>
        <dbReference type="Pfam" id="PF01930"/>
    </source>
</evidence>
<dbReference type="Proteomes" id="UP000215261">
    <property type="component" value="Unassembled WGS sequence"/>
</dbReference>
<evidence type="ECO:0000256" key="5">
    <source>
        <dbReference type="ARBA" id="ARBA00022806"/>
    </source>
</evidence>
<proteinExistence type="inferred from homology"/>
<keyword evidence="11 12" id="KW-0464">Manganese</keyword>
<evidence type="ECO:0000313" key="15">
    <source>
        <dbReference type="Proteomes" id="UP000215261"/>
    </source>
</evidence>
<dbReference type="GO" id="GO:0051607">
    <property type="term" value="P:defense response to virus"/>
    <property type="evidence" value="ECO:0007669"/>
    <property type="project" value="UniProtKB-KW"/>
</dbReference>
<dbReference type="EC" id="3.1.12.1" evidence="12"/>
<keyword evidence="10 12" id="KW-0051">Antiviral defense</keyword>